<dbReference type="EMBL" id="AAMT01000004">
    <property type="protein sequence ID" value="EAQ13520.1"/>
    <property type="molecule type" value="Genomic_DNA"/>
</dbReference>
<comment type="caution">
    <text evidence="1">The sequence shown here is derived from an EMBL/GenBank/DDBJ whole genome shotgun (WGS) entry which is preliminary data.</text>
</comment>
<dbReference type="STRING" id="314271.RB2654_02364"/>
<name>A3VDD1_9RHOB</name>
<evidence type="ECO:0000313" key="2">
    <source>
        <dbReference type="Proteomes" id="UP000002931"/>
    </source>
</evidence>
<dbReference type="Proteomes" id="UP000002931">
    <property type="component" value="Unassembled WGS sequence"/>
</dbReference>
<evidence type="ECO:0000313" key="1">
    <source>
        <dbReference type="EMBL" id="EAQ13520.1"/>
    </source>
</evidence>
<keyword evidence="2" id="KW-1185">Reference proteome</keyword>
<dbReference type="HOGENOM" id="CLU_1843069_0_0_5"/>
<dbReference type="RefSeq" id="WP_008328364.1">
    <property type="nucleotide sequence ID" value="NZ_CH902578.1"/>
</dbReference>
<reference evidence="1 2" key="1">
    <citation type="journal article" date="2010" name="J. Bacteriol.">
        <title>Genome sequences of Pelagibaca bermudensis HTCC2601T and Maritimibacter alkaliphilus HTCC2654T, the type strains of two marine Roseobacter genera.</title>
        <authorList>
            <person name="Thrash J.C."/>
            <person name="Cho J.C."/>
            <person name="Ferriera S."/>
            <person name="Johnson J."/>
            <person name="Vergin K.L."/>
            <person name="Giovannoni S.J."/>
        </authorList>
    </citation>
    <scope>NUCLEOTIDE SEQUENCE [LARGE SCALE GENOMIC DNA]</scope>
    <source>
        <strain evidence="1 2">HTCC2654</strain>
    </source>
</reference>
<protein>
    <submittedName>
        <fullName evidence="1">Uncharacterized protein</fullName>
    </submittedName>
</protein>
<proteinExistence type="predicted"/>
<dbReference type="OrthoDB" id="7877306at2"/>
<accession>A3VDD1</accession>
<organism evidence="1 2">
    <name type="scientific">Maritimibacter alkaliphilus HTCC2654</name>
    <dbReference type="NCBI Taxonomy" id="314271"/>
    <lineage>
        <taxon>Bacteria</taxon>
        <taxon>Pseudomonadati</taxon>
        <taxon>Pseudomonadota</taxon>
        <taxon>Alphaproteobacteria</taxon>
        <taxon>Rhodobacterales</taxon>
        <taxon>Roseobacteraceae</taxon>
        <taxon>Maritimibacter</taxon>
    </lineage>
</organism>
<gene>
    <name evidence="1" type="ORF">RB2654_02364</name>
</gene>
<sequence length="139" mass="15263">MPGGYRILPAHGLVYVEYEGFATLADARGLYGAYMADPERRPEQKQLINLARIDDWERDLVGLMQFQADAAAGIYVEEQSMMMVIHAAPGPSMKLARHFVDAWSDVAGMVVTLQTDEAAALSILGLREESIAELLHSVA</sequence>
<dbReference type="AlphaFoldDB" id="A3VDD1"/>